<keyword evidence="14" id="KW-1185">Reference proteome</keyword>
<evidence type="ECO:0000256" key="5">
    <source>
        <dbReference type="ARBA" id="ARBA00022723"/>
    </source>
</evidence>
<protein>
    <recommendedName>
        <fullName evidence="4">homogentisate 1,2-dioxygenase</fullName>
        <ecNumber evidence="4">1.13.11.5</ecNumber>
    </recommendedName>
</protein>
<evidence type="ECO:0000259" key="11">
    <source>
        <dbReference type="Pfam" id="PF04209"/>
    </source>
</evidence>
<dbReference type="InterPro" id="IPR046452">
    <property type="entry name" value="HgmA_N"/>
</dbReference>
<comment type="pathway">
    <text evidence="2">Amino-acid degradation; L-phenylalanine degradation; acetoacetate and fumarate from L-phenylalanine: step 4/6.</text>
</comment>
<feature type="binding site" evidence="10">
    <location>
        <position position="356"/>
    </location>
    <ligand>
        <name>Fe cation</name>
        <dbReference type="ChEBI" id="CHEBI:24875"/>
    </ligand>
</feature>
<keyword evidence="8 10" id="KW-0408">Iron</keyword>
<dbReference type="GO" id="GO:0004411">
    <property type="term" value="F:homogentisate 1,2-dioxygenase activity"/>
    <property type="evidence" value="ECO:0007669"/>
    <property type="project" value="UniProtKB-EC"/>
</dbReference>
<evidence type="ECO:0000313" key="13">
    <source>
        <dbReference type="EMBL" id="KAH8100293.1"/>
    </source>
</evidence>
<proteinExistence type="inferred from homology"/>
<keyword evidence="5 10" id="KW-0479">Metal-binding</keyword>
<dbReference type="CDD" id="cd07000">
    <property type="entry name" value="cupin_HGO_N"/>
    <property type="match status" value="1"/>
</dbReference>
<dbReference type="GO" id="GO:0006570">
    <property type="term" value="P:tyrosine metabolic process"/>
    <property type="evidence" value="ECO:0007669"/>
    <property type="project" value="InterPro"/>
</dbReference>
<dbReference type="GO" id="GO:0046872">
    <property type="term" value="F:metal ion binding"/>
    <property type="evidence" value="ECO:0007669"/>
    <property type="project" value="UniProtKB-KW"/>
</dbReference>
<comment type="similarity">
    <text evidence="3">Belongs to the homogentisate dioxygenase family.</text>
</comment>
<evidence type="ECO:0000256" key="2">
    <source>
        <dbReference type="ARBA" id="ARBA00004704"/>
    </source>
</evidence>
<dbReference type="GO" id="GO:0005737">
    <property type="term" value="C:cytoplasm"/>
    <property type="evidence" value="ECO:0007669"/>
    <property type="project" value="TreeGrafter"/>
</dbReference>
<dbReference type="PANTHER" id="PTHR11056:SF0">
    <property type="entry name" value="HOMOGENTISATE 1,2-DIOXYGENASE"/>
    <property type="match status" value="1"/>
</dbReference>
<reference evidence="13" key="1">
    <citation type="journal article" date="2021" name="New Phytol.">
        <title>Evolutionary innovations through gain and loss of genes in the ectomycorrhizal Boletales.</title>
        <authorList>
            <person name="Wu G."/>
            <person name="Miyauchi S."/>
            <person name="Morin E."/>
            <person name="Kuo A."/>
            <person name="Drula E."/>
            <person name="Varga T."/>
            <person name="Kohler A."/>
            <person name="Feng B."/>
            <person name="Cao Y."/>
            <person name="Lipzen A."/>
            <person name="Daum C."/>
            <person name="Hundley H."/>
            <person name="Pangilinan J."/>
            <person name="Johnson J."/>
            <person name="Barry K."/>
            <person name="LaButti K."/>
            <person name="Ng V."/>
            <person name="Ahrendt S."/>
            <person name="Min B."/>
            <person name="Choi I.G."/>
            <person name="Park H."/>
            <person name="Plett J.M."/>
            <person name="Magnuson J."/>
            <person name="Spatafora J.W."/>
            <person name="Nagy L.G."/>
            <person name="Henrissat B."/>
            <person name="Grigoriev I.V."/>
            <person name="Yang Z.L."/>
            <person name="Xu J."/>
            <person name="Martin F.M."/>
        </authorList>
    </citation>
    <scope>NUCLEOTIDE SEQUENCE</scope>
    <source>
        <strain evidence="13">KKN 215</strain>
    </source>
</reference>
<dbReference type="Proteomes" id="UP000813824">
    <property type="component" value="Unassembled WGS sequence"/>
</dbReference>
<evidence type="ECO:0000256" key="3">
    <source>
        <dbReference type="ARBA" id="ARBA00007757"/>
    </source>
</evidence>
<evidence type="ECO:0000256" key="10">
    <source>
        <dbReference type="PIRSR" id="PIRSR605708-2"/>
    </source>
</evidence>
<dbReference type="EMBL" id="JAEVFJ010000016">
    <property type="protein sequence ID" value="KAH8100293.1"/>
    <property type="molecule type" value="Genomic_DNA"/>
</dbReference>
<evidence type="ECO:0000256" key="6">
    <source>
        <dbReference type="ARBA" id="ARBA00022964"/>
    </source>
</evidence>
<evidence type="ECO:0000259" key="12">
    <source>
        <dbReference type="Pfam" id="PF20510"/>
    </source>
</evidence>
<evidence type="ECO:0000256" key="8">
    <source>
        <dbReference type="ARBA" id="ARBA00023004"/>
    </source>
</evidence>
<feature type="binding site" evidence="10">
    <location>
        <position position="377"/>
    </location>
    <ligand>
        <name>Fe cation</name>
        <dbReference type="ChEBI" id="CHEBI:24875"/>
    </ligand>
</feature>
<dbReference type="EC" id="1.13.11.5" evidence="4"/>
<dbReference type="GO" id="GO:0006559">
    <property type="term" value="P:L-phenylalanine catabolic process"/>
    <property type="evidence" value="ECO:0007669"/>
    <property type="project" value="UniProtKB-UniPathway"/>
</dbReference>
<evidence type="ECO:0000256" key="1">
    <source>
        <dbReference type="ARBA" id="ARBA00001962"/>
    </source>
</evidence>
<feature type="domain" description="Homogentisate 1,2-dioxygenase N-terminal" evidence="12">
    <location>
        <begin position="21"/>
        <end position="294"/>
    </location>
</feature>
<dbReference type="InterPro" id="IPR046451">
    <property type="entry name" value="HgmA_C"/>
</dbReference>
<gene>
    <name evidence="13" type="ORF">BXZ70DRAFT_1008313</name>
</gene>
<keyword evidence="6" id="KW-0223">Dioxygenase</keyword>
<dbReference type="Gene3D" id="2.60.120.10">
    <property type="entry name" value="Jelly Rolls"/>
    <property type="match status" value="1"/>
</dbReference>
<evidence type="ECO:0000256" key="7">
    <source>
        <dbReference type="ARBA" id="ARBA00023002"/>
    </source>
</evidence>
<comment type="caution">
    <text evidence="13">The sequence shown here is derived from an EMBL/GenBank/DDBJ whole genome shotgun (WGS) entry which is preliminary data.</text>
</comment>
<feature type="domain" description="Homogentisate 1,2-dioxygenase C-terminal" evidence="11">
    <location>
        <begin position="295"/>
        <end position="432"/>
    </location>
</feature>
<dbReference type="AlphaFoldDB" id="A0A8K0UMY0"/>
<dbReference type="SUPFAM" id="SSF51182">
    <property type="entry name" value="RmlC-like cupins"/>
    <property type="match status" value="1"/>
</dbReference>
<organism evidence="13 14">
    <name type="scientific">Cristinia sonorae</name>
    <dbReference type="NCBI Taxonomy" id="1940300"/>
    <lineage>
        <taxon>Eukaryota</taxon>
        <taxon>Fungi</taxon>
        <taxon>Dikarya</taxon>
        <taxon>Basidiomycota</taxon>
        <taxon>Agaricomycotina</taxon>
        <taxon>Agaricomycetes</taxon>
        <taxon>Agaricomycetidae</taxon>
        <taxon>Agaricales</taxon>
        <taxon>Pleurotineae</taxon>
        <taxon>Stephanosporaceae</taxon>
        <taxon>Cristinia</taxon>
    </lineage>
</organism>
<accession>A0A8K0UMY0</accession>
<dbReference type="Pfam" id="PF04209">
    <property type="entry name" value="HgmA_C"/>
    <property type="match status" value="1"/>
</dbReference>
<dbReference type="UniPathway" id="UPA00139">
    <property type="reaction ID" value="UER00339"/>
</dbReference>
<dbReference type="InterPro" id="IPR005708">
    <property type="entry name" value="Homogentis_dOase"/>
</dbReference>
<evidence type="ECO:0000313" key="14">
    <source>
        <dbReference type="Proteomes" id="UP000813824"/>
    </source>
</evidence>
<keyword evidence="7" id="KW-0560">Oxidoreductase</keyword>
<sequence>MVGAFDTSGYNQERKTDPYIYQVGFGNTFASQAIPGVLPEGQNNPQNCKYDLYAEQLNGTPFTVPRASNQRTWLYRILPSVAHGGMVDTKQNPLLISDFSPLNPNVHINPHQVAWKSFKASASEKLDFIYGLRTIGGNGSAVSKDGMAFHVYAVNQSMEKTAFANVDGDLLFVPEEGRLDIQTELGSLMIGPGEIAVVQAGIKFKVAVPDGASQGAVYEVYGTHFTLPDLGPLGANGLANVRDFEHPVAGFDVEPSKWKVVYKIGGKLFETKRDHSPFDVVGWHGNYVPYKYDLSKFIIVQSANIDHLDPSVFCILVAKSKFPNINLMEFCALQQHYVTTRNTFRLPYYHRNASSEYIAFIRGGPGGYTGYTGLVPHGPPVKAWEAAVKEELDSTIANEGALITVMEPYQMLLLTDYAVSCTEYQLPPVSTWAYQPNFLKRIPEVNADLKAAGRPMIQ</sequence>
<dbReference type="OrthoDB" id="1689029at2759"/>
<feature type="active site" description="Proton acceptor" evidence="9">
    <location>
        <position position="307"/>
    </location>
</feature>
<feature type="binding site" evidence="10">
    <location>
        <position position="377"/>
    </location>
    <ligand>
        <name>homogentisate</name>
        <dbReference type="ChEBI" id="CHEBI:16169"/>
    </ligand>
</feature>
<dbReference type="PANTHER" id="PTHR11056">
    <property type="entry name" value="HOMOGENTISATE 1,2-DIOXYGENASE"/>
    <property type="match status" value="1"/>
</dbReference>
<dbReference type="InterPro" id="IPR011051">
    <property type="entry name" value="RmlC_Cupin_sf"/>
</dbReference>
<evidence type="ECO:0000256" key="9">
    <source>
        <dbReference type="PIRSR" id="PIRSR605708-1"/>
    </source>
</evidence>
<comment type="cofactor">
    <cofactor evidence="1 10">
        <name>Fe cation</name>
        <dbReference type="ChEBI" id="CHEBI:24875"/>
    </cofactor>
</comment>
<name>A0A8K0UMY0_9AGAR</name>
<feature type="binding site" evidence="10">
    <location>
        <position position="350"/>
    </location>
    <ligand>
        <name>Fe cation</name>
        <dbReference type="ChEBI" id="CHEBI:24875"/>
    </ligand>
</feature>
<dbReference type="Pfam" id="PF20510">
    <property type="entry name" value="HgmA_N"/>
    <property type="match status" value="1"/>
</dbReference>
<evidence type="ECO:0000256" key="4">
    <source>
        <dbReference type="ARBA" id="ARBA00013127"/>
    </source>
</evidence>
<dbReference type="InterPro" id="IPR014710">
    <property type="entry name" value="RmlC-like_jellyroll"/>
</dbReference>